<dbReference type="AlphaFoldDB" id="A0A6J6CPU7"/>
<feature type="domain" description="Mannose-1-phosphate guanyltransferase C-terminal" evidence="17">
    <location>
        <begin position="333"/>
        <end position="420"/>
    </location>
</feature>
<evidence type="ECO:0000256" key="4">
    <source>
        <dbReference type="ARBA" id="ARBA00022695"/>
    </source>
</evidence>
<dbReference type="PANTHER" id="PTHR43584:SF3">
    <property type="entry name" value="BIFUNCTIONAL PROTEIN GLMU"/>
    <property type="match status" value="1"/>
</dbReference>
<evidence type="ECO:0000256" key="13">
    <source>
        <dbReference type="ARBA" id="ARBA00048247"/>
    </source>
</evidence>
<sequence>MTSHRDRRVAILLAAGEGTRMRSDVPKVLHTILGRTLIRHVLVATEALNADERIVVVGAKSEEVGKEISNYDARIKTVLQERRGGTGHAVRLALESAQIQSSGENSDSTVVIVVAGDVPLLTGETLNRLISACDSVEVGAAVLTADVDDPHGYGRVIRDSNNGILKIVEEKDADSDEREVHEVNSSVYAFRLGPLQQALAAITPNNAQGEEYLTDAIELIRQQGKKVVPVVAEEYFEILGVNDRIQLAEATAIMRDRINLRLMSEGVTLIDPPTTFIDITVAIEPDVTIKPGCQIEGETTIARGALIGPDARLFNCVVGAAAVITKSECDGATIGRHAHVGPYSFLRPGAHLGDGAKVGSFVEVKNSTIGAGSKVPHLSYIGDATIGIESNIGAGTITANYDGVAKHETVIGDYVRIGSDNILVAPVEVGDGAYTAAGSAITENVPPGAMGVGRGQQRNILGWVTRKRSGSDSAEAAERASENN</sequence>
<dbReference type="Gene3D" id="2.160.10.10">
    <property type="entry name" value="Hexapeptide repeat proteins"/>
    <property type="match status" value="1"/>
</dbReference>
<dbReference type="GO" id="GO:0005737">
    <property type="term" value="C:cytoplasm"/>
    <property type="evidence" value="ECO:0007669"/>
    <property type="project" value="UniProtKB-SubCell"/>
</dbReference>
<dbReference type="PANTHER" id="PTHR43584">
    <property type="entry name" value="NUCLEOTIDYL TRANSFERASE"/>
    <property type="match status" value="1"/>
</dbReference>
<evidence type="ECO:0000256" key="11">
    <source>
        <dbReference type="ARBA" id="ARBA00023315"/>
    </source>
</evidence>
<keyword evidence="4" id="KW-0548">Nucleotidyltransferase</keyword>
<gene>
    <name evidence="18" type="ORF">UFOPK1506_00496</name>
</gene>
<accession>A0A6J6CPU7</accession>
<dbReference type="SUPFAM" id="SSF53448">
    <property type="entry name" value="Nucleotide-diphospho-sugar transferases"/>
    <property type="match status" value="1"/>
</dbReference>
<evidence type="ECO:0000256" key="1">
    <source>
        <dbReference type="ARBA" id="ARBA00001946"/>
    </source>
</evidence>
<comment type="catalytic activity">
    <reaction evidence="13">
        <text>alpha-D-glucosamine 1-phosphate + acetyl-CoA = N-acetyl-alpha-D-glucosamine 1-phosphate + CoA + H(+)</text>
        <dbReference type="Rhea" id="RHEA:13725"/>
        <dbReference type="ChEBI" id="CHEBI:15378"/>
        <dbReference type="ChEBI" id="CHEBI:57287"/>
        <dbReference type="ChEBI" id="CHEBI:57288"/>
        <dbReference type="ChEBI" id="CHEBI:57776"/>
        <dbReference type="ChEBI" id="CHEBI:58516"/>
        <dbReference type="EC" id="2.3.1.157"/>
    </reaction>
</comment>
<dbReference type="NCBIfam" id="NF010932">
    <property type="entry name" value="PRK14352.1"/>
    <property type="match status" value="1"/>
</dbReference>
<dbReference type="GO" id="GO:0000287">
    <property type="term" value="F:magnesium ion binding"/>
    <property type="evidence" value="ECO:0007669"/>
    <property type="project" value="InterPro"/>
</dbReference>
<dbReference type="CDD" id="cd02540">
    <property type="entry name" value="GT2_GlmU_N_bac"/>
    <property type="match status" value="1"/>
</dbReference>
<evidence type="ECO:0000256" key="12">
    <source>
        <dbReference type="ARBA" id="ARBA00023316"/>
    </source>
</evidence>
<dbReference type="GO" id="GO:0019134">
    <property type="term" value="F:glucosamine-1-phosphate N-acetyltransferase activity"/>
    <property type="evidence" value="ECO:0007669"/>
    <property type="project" value="UniProtKB-EC"/>
</dbReference>
<dbReference type="InterPro" id="IPR011004">
    <property type="entry name" value="Trimer_LpxA-like_sf"/>
</dbReference>
<dbReference type="EMBL" id="CAEZSV010000068">
    <property type="protein sequence ID" value="CAB4551798.1"/>
    <property type="molecule type" value="Genomic_DNA"/>
</dbReference>
<keyword evidence="9" id="KW-0573">Peptidoglycan synthesis</keyword>
<dbReference type="GO" id="GO:0009252">
    <property type="term" value="P:peptidoglycan biosynthetic process"/>
    <property type="evidence" value="ECO:0007669"/>
    <property type="project" value="UniProtKB-KW"/>
</dbReference>
<evidence type="ECO:0000259" key="17">
    <source>
        <dbReference type="Pfam" id="PF25087"/>
    </source>
</evidence>
<feature type="region of interest" description="Disordered" evidence="15">
    <location>
        <begin position="465"/>
        <end position="484"/>
    </location>
</feature>
<dbReference type="GO" id="GO:0003977">
    <property type="term" value="F:UDP-N-acetylglucosamine diphosphorylase activity"/>
    <property type="evidence" value="ECO:0007669"/>
    <property type="project" value="UniProtKB-EC"/>
</dbReference>
<keyword evidence="12" id="KW-0961">Cell wall biogenesis/degradation</keyword>
<proteinExistence type="inferred from homology"/>
<name>A0A6J6CPU7_9ZZZZ</name>
<dbReference type="InterPro" id="IPR005882">
    <property type="entry name" value="Bifunctional_GlmU"/>
</dbReference>
<comment type="catalytic activity">
    <reaction evidence="14">
        <text>N-acetyl-alpha-D-glucosamine 1-phosphate + UTP + H(+) = UDP-N-acetyl-alpha-D-glucosamine + diphosphate</text>
        <dbReference type="Rhea" id="RHEA:13509"/>
        <dbReference type="ChEBI" id="CHEBI:15378"/>
        <dbReference type="ChEBI" id="CHEBI:33019"/>
        <dbReference type="ChEBI" id="CHEBI:46398"/>
        <dbReference type="ChEBI" id="CHEBI:57705"/>
        <dbReference type="ChEBI" id="CHEBI:57776"/>
        <dbReference type="EC" id="2.7.7.23"/>
    </reaction>
</comment>
<dbReference type="GO" id="GO:0006048">
    <property type="term" value="P:UDP-N-acetylglucosamine biosynthetic process"/>
    <property type="evidence" value="ECO:0007669"/>
    <property type="project" value="InterPro"/>
</dbReference>
<reference evidence="18" key="1">
    <citation type="submission" date="2020-05" db="EMBL/GenBank/DDBJ databases">
        <authorList>
            <person name="Chiriac C."/>
            <person name="Salcher M."/>
            <person name="Ghai R."/>
            <person name="Kavagutti S V."/>
        </authorList>
    </citation>
    <scope>NUCLEOTIDE SEQUENCE</scope>
</reference>
<feature type="domain" description="MobA-like NTP transferase" evidence="16">
    <location>
        <begin position="10"/>
        <end position="149"/>
    </location>
</feature>
<evidence type="ECO:0000313" key="18">
    <source>
        <dbReference type="EMBL" id="CAB4551798.1"/>
    </source>
</evidence>
<keyword evidence="8" id="KW-0133">Cell shape</keyword>
<dbReference type="CDD" id="cd03353">
    <property type="entry name" value="LbH_GlmU_C"/>
    <property type="match status" value="1"/>
</dbReference>
<evidence type="ECO:0000256" key="2">
    <source>
        <dbReference type="ARBA" id="ARBA00022490"/>
    </source>
</evidence>
<evidence type="ECO:0000256" key="5">
    <source>
        <dbReference type="ARBA" id="ARBA00022723"/>
    </source>
</evidence>
<evidence type="ECO:0000256" key="3">
    <source>
        <dbReference type="ARBA" id="ARBA00022679"/>
    </source>
</evidence>
<keyword evidence="5" id="KW-0479">Metal-binding</keyword>
<dbReference type="InterPro" id="IPR029044">
    <property type="entry name" value="Nucleotide-diphossugar_trans"/>
</dbReference>
<comment type="cofactor">
    <cofactor evidence="1">
        <name>Mg(2+)</name>
        <dbReference type="ChEBI" id="CHEBI:18420"/>
    </cofactor>
</comment>
<dbReference type="Pfam" id="PF12804">
    <property type="entry name" value="NTP_transf_3"/>
    <property type="match status" value="1"/>
</dbReference>
<organism evidence="18">
    <name type="scientific">freshwater metagenome</name>
    <dbReference type="NCBI Taxonomy" id="449393"/>
    <lineage>
        <taxon>unclassified sequences</taxon>
        <taxon>metagenomes</taxon>
        <taxon>ecological metagenomes</taxon>
    </lineage>
</organism>
<evidence type="ECO:0000256" key="9">
    <source>
        <dbReference type="ARBA" id="ARBA00022984"/>
    </source>
</evidence>
<dbReference type="NCBIfam" id="TIGR01173">
    <property type="entry name" value="glmU"/>
    <property type="match status" value="1"/>
</dbReference>
<keyword evidence="2" id="KW-0963">Cytoplasm</keyword>
<dbReference type="InterPro" id="IPR038009">
    <property type="entry name" value="GlmU_C_LbH"/>
</dbReference>
<keyword evidence="10" id="KW-0511">Multifunctional enzyme</keyword>
<keyword evidence="6" id="KW-0677">Repeat</keyword>
<protein>
    <submittedName>
        <fullName evidence="18">Unannotated protein</fullName>
    </submittedName>
</protein>
<dbReference type="HAMAP" id="MF_01631">
    <property type="entry name" value="GlmU"/>
    <property type="match status" value="1"/>
</dbReference>
<evidence type="ECO:0000256" key="15">
    <source>
        <dbReference type="SAM" id="MobiDB-lite"/>
    </source>
</evidence>
<dbReference type="InterPro" id="IPR050065">
    <property type="entry name" value="GlmU-like"/>
</dbReference>
<dbReference type="Gene3D" id="3.90.550.10">
    <property type="entry name" value="Spore Coat Polysaccharide Biosynthesis Protein SpsA, Chain A"/>
    <property type="match status" value="1"/>
</dbReference>
<evidence type="ECO:0000256" key="10">
    <source>
        <dbReference type="ARBA" id="ARBA00023268"/>
    </source>
</evidence>
<keyword evidence="7" id="KW-0460">Magnesium</keyword>
<keyword evidence="3" id="KW-0808">Transferase</keyword>
<keyword evidence="11" id="KW-0012">Acyltransferase</keyword>
<dbReference type="InterPro" id="IPR056729">
    <property type="entry name" value="GMPPB_C"/>
</dbReference>
<dbReference type="GO" id="GO:0008360">
    <property type="term" value="P:regulation of cell shape"/>
    <property type="evidence" value="ECO:0007669"/>
    <property type="project" value="UniProtKB-KW"/>
</dbReference>
<dbReference type="InterPro" id="IPR025877">
    <property type="entry name" value="MobA-like_NTP_Trfase"/>
</dbReference>
<dbReference type="Pfam" id="PF25087">
    <property type="entry name" value="GMPPB_C"/>
    <property type="match status" value="1"/>
</dbReference>
<evidence type="ECO:0000256" key="8">
    <source>
        <dbReference type="ARBA" id="ARBA00022960"/>
    </source>
</evidence>
<dbReference type="GO" id="GO:0000902">
    <property type="term" value="P:cell morphogenesis"/>
    <property type="evidence" value="ECO:0007669"/>
    <property type="project" value="InterPro"/>
</dbReference>
<dbReference type="SUPFAM" id="SSF51161">
    <property type="entry name" value="Trimeric LpxA-like enzymes"/>
    <property type="match status" value="1"/>
</dbReference>
<evidence type="ECO:0000256" key="6">
    <source>
        <dbReference type="ARBA" id="ARBA00022737"/>
    </source>
</evidence>
<evidence type="ECO:0000256" key="14">
    <source>
        <dbReference type="ARBA" id="ARBA00048493"/>
    </source>
</evidence>
<evidence type="ECO:0000256" key="7">
    <source>
        <dbReference type="ARBA" id="ARBA00022842"/>
    </source>
</evidence>
<dbReference type="GO" id="GO:0071555">
    <property type="term" value="P:cell wall organization"/>
    <property type="evidence" value="ECO:0007669"/>
    <property type="project" value="UniProtKB-KW"/>
</dbReference>
<evidence type="ECO:0000259" key="16">
    <source>
        <dbReference type="Pfam" id="PF12804"/>
    </source>
</evidence>